<dbReference type="OrthoDB" id="9762440at2"/>
<dbReference type="Pfam" id="PF03432">
    <property type="entry name" value="Relaxase"/>
    <property type="match status" value="1"/>
</dbReference>
<feature type="compositionally biased region" description="Polar residues" evidence="1">
    <location>
        <begin position="335"/>
        <end position="362"/>
    </location>
</feature>
<dbReference type="Proteomes" id="UP000003860">
    <property type="component" value="Unassembled WGS sequence"/>
</dbReference>
<sequence>MATVNFIPCKKQNAFSMRNEIEYILQDFKVCIEPEKFNCDHTVNYQTYSTDADKTGCIRLISGKDCCPETAFQEFMATKNSFKKADQTMFYHYDQAFKDGETISPKTAHEIAVKFAEDNYPDFEVVIATHVDNEHLHSHFIINSVSFKTGKKLHQGPKTLLKLRAYSDQICQQYGLTTLEPYTGGKAQSLASREYRAAAKGQSWKFSLMNAIDTAMKISSTKKDFIENMERQGYAVRWENSRKYITYTCPNTMSCRDLKLHDARYLKEMMEREFEFRRIETAQRRLAASRTDSPAAIAEQPVLSSDTGEAGQPVLQSRTDLGWNRELGETAENLTTAAPQHQNPTEQSTCGVGAGANQQEPTADTADVVTGWETEREAFFSAEAAAAAPDMDAAVDRHSLDLAGIGGSVVQLGRALERLDNPVPLKNASTKPPQHTGRKKKLAVGQKEDDHSGHDFEMKM</sequence>
<dbReference type="InterPro" id="IPR005094">
    <property type="entry name" value="Endonuclease_MobA/VirD2"/>
</dbReference>
<evidence type="ECO:0000259" key="2">
    <source>
        <dbReference type="Pfam" id="PF03432"/>
    </source>
</evidence>
<feature type="region of interest" description="Disordered" evidence="1">
    <location>
        <begin position="287"/>
        <end position="314"/>
    </location>
</feature>
<feature type="compositionally biased region" description="Basic and acidic residues" evidence="1">
    <location>
        <begin position="446"/>
        <end position="460"/>
    </location>
</feature>
<evidence type="ECO:0000313" key="4">
    <source>
        <dbReference type="Proteomes" id="UP000003860"/>
    </source>
</evidence>
<comment type="caution">
    <text evidence="3">The sequence shown here is derived from an EMBL/GenBank/DDBJ whole genome shotgun (WGS) entry which is preliminary data.</text>
</comment>
<feature type="region of interest" description="Disordered" evidence="1">
    <location>
        <begin position="335"/>
        <end position="363"/>
    </location>
</feature>
<dbReference type="eggNOG" id="COG3843">
    <property type="taxonomic scope" value="Bacteria"/>
</dbReference>
<reference evidence="3" key="1">
    <citation type="submission" date="2009-07" db="EMBL/GenBank/DDBJ databases">
        <authorList>
            <consortium name="US DOE Joint Genome Institute (JGI-PGF)"/>
            <person name="Lucas S."/>
            <person name="Copeland A."/>
            <person name="Lapidus A."/>
            <person name="Glavina del Rio T."/>
            <person name="Tice H."/>
            <person name="Bruce D."/>
            <person name="Goodwin L."/>
            <person name="Pitluck S."/>
            <person name="Larimer F."/>
            <person name="Land M.L."/>
            <person name="Mouttaki H."/>
            <person name="He Z."/>
            <person name="Zhou J."/>
            <person name="Hemme C.L."/>
        </authorList>
    </citation>
    <scope>NUCLEOTIDE SEQUENCE [LARGE SCALE GENOMIC DNA]</scope>
    <source>
        <strain evidence="3">DSM 2782</strain>
    </source>
</reference>
<evidence type="ECO:0000256" key="1">
    <source>
        <dbReference type="SAM" id="MobiDB-lite"/>
    </source>
</evidence>
<feature type="region of interest" description="Disordered" evidence="1">
    <location>
        <begin position="423"/>
        <end position="460"/>
    </location>
</feature>
<gene>
    <name evidence="3" type="ORF">Cpap_4220</name>
</gene>
<dbReference type="STRING" id="588581.Cpap_4220"/>
<name>F1T8H9_9FIRM</name>
<keyword evidence="4" id="KW-1185">Reference proteome</keyword>
<feature type="domain" description="MobA/VirD2-like nuclease" evidence="2">
    <location>
        <begin position="54"/>
        <end position="176"/>
    </location>
</feature>
<proteinExistence type="predicted"/>
<reference evidence="3" key="2">
    <citation type="submission" date="2011-01" db="EMBL/GenBank/DDBJ databases">
        <title>The Non-contiguous Finished genome of Clostridium papyrosolvens.</title>
        <authorList>
            <person name="Lucas S."/>
            <person name="Copeland A."/>
            <person name="Lapidus A."/>
            <person name="Cheng J.-F."/>
            <person name="Goodwin L."/>
            <person name="Pitluck S."/>
            <person name="Misra M."/>
            <person name="Chertkov O."/>
            <person name="Detter J.C."/>
            <person name="Han C."/>
            <person name="Tapia R."/>
            <person name="Land M."/>
            <person name="Hauser L."/>
            <person name="Kyrpides N."/>
            <person name="Ivanova N."/>
            <person name="Pagani I."/>
            <person name="Mouttaki H."/>
            <person name="He Z."/>
            <person name="Zhou J."/>
            <person name="Hemme C.L."/>
            <person name="Woyke T."/>
        </authorList>
    </citation>
    <scope>NUCLEOTIDE SEQUENCE [LARGE SCALE GENOMIC DNA]</scope>
    <source>
        <strain evidence="3">DSM 2782</strain>
    </source>
</reference>
<protein>
    <submittedName>
        <fullName evidence="3">Relaxase/mobilization nuclease family protein</fullName>
    </submittedName>
</protein>
<organism evidence="3 4">
    <name type="scientific">Ruminiclostridium papyrosolvens DSM 2782</name>
    <dbReference type="NCBI Taxonomy" id="588581"/>
    <lineage>
        <taxon>Bacteria</taxon>
        <taxon>Bacillati</taxon>
        <taxon>Bacillota</taxon>
        <taxon>Clostridia</taxon>
        <taxon>Eubacteriales</taxon>
        <taxon>Oscillospiraceae</taxon>
        <taxon>Ruminiclostridium</taxon>
    </lineage>
</organism>
<dbReference type="RefSeq" id="WP_004616735.1">
    <property type="nucleotide sequence ID" value="NZ_ACXX02000001.1"/>
</dbReference>
<evidence type="ECO:0000313" key="3">
    <source>
        <dbReference type="EMBL" id="EGD49777.1"/>
    </source>
</evidence>
<accession>F1T8H9</accession>
<dbReference type="AlphaFoldDB" id="F1T8H9"/>
<dbReference type="EMBL" id="ACXX02000001">
    <property type="protein sequence ID" value="EGD49777.1"/>
    <property type="molecule type" value="Genomic_DNA"/>
</dbReference>